<dbReference type="Proteomes" id="UP000632454">
    <property type="component" value="Unassembled WGS sequence"/>
</dbReference>
<dbReference type="EMBL" id="BMCS01000002">
    <property type="protein sequence ID" value="GGF35767.1"/>
    <property type="molecule type" value="Genomic_DNA"/>
</dbReference>
<protein>
    <recommendedName>
        <fullName evidence="3">UDP-N-acetylglucosamine kinase</fullName>
    </recommendedName>
</protein>
<accession>A0ABQ1V2E3</accession>
<dbReference type="RefSeq" id="WP_188491141.1">
    <property type="nucleotide sequence ID" value="NZ_BMCS01000002.1"/>
</dbReference>
<evidence type="ECO:0000313" key="2">
    <source>
        <dbReference type="Proteomes" id="UP000632454"/>
    </source>
</evidence>
<comment type="caution">
    <text evidence="1">The sequence shown here is derived from an EMBL/GenBank/DDBJ whole genome shotgun (WGS) entry which is preliminary data.</text>
</comment>
<dbReference type="PANTHER" id="PTHR39206:SF1">
    <property type="entry name" value="SLL8004 PROTEIN"/>
    <property type="match status" value="1"/>
</dbReference>
<dbReference type="SUPFAM" id="SSF52540">
    <property type="entry name" value="P-loop containing nucleoside triphosphate hydrolases"/>
    <property type="match status" value="1"/>
</dbReference>
<keyword evidence="2" id="KW-1185">Reference proteome</keyword>
<gene>
    <name evidence="1" type="ORF">GCM10007298_34480</name>
</gene>
<evidence type="ECO:0008006" key="3">
    <source>
        <dbReference type="Google" id="ProtNLM"/>
    </source>
</evidence>
<dbReference type="PANTHER" id="PTHR39206">
    <property type="entry name" value="SLL8004 PROTEIN"/>
    <property type="match status" value="1"/>
</dbReference>
<name>A0ABQ1V2E3_9NOCA</name>
<organism evidence="1 2">
    <name type="scientific">Williamsia phyllosphaerae</name>
    <dbReference type="NCBI Taxonomy" id="885042"/>
    <lineage>
        <taxon>Bacteria</taxon>
        <taxon>Bacillati</taxon>
        <taxon>Actinomycetota</taxon>
        <taxon>Actinomycetes</taxon>
        <taxon>Mycobacteriales</taxon>
        <taxon>Nocardiaceae</taxon>
        <taxon>Williamsia</taxon>
    </lineage>
</organism>
<proteinExistence type="predicted"/>
<dbReference type="Pfam" id="PF13671">
    <property type="entry name" value="AAA_33"/>
    <property type="match status" value="1"/>
</dbReference>
<evidence type="ECO:0000313" key="1">
    <source>
        <dbReference type="EMBL" id="GGF35767.1"/>
    </source>
</evidence>
<reference evidence="2" key="1">
    <citation type="journal article" date="2019" name="Int. J. Syst. Evol. Microbiol.">
        <title>The Global Catalogue of Microorganisms (GCM) 10K type strain sequencing project: providing services to taxonomists for standard genome sequencing and annotation.</title>
        <authorList>
            <consortium name="The Broad Institute Genomics Platform"/>
            <consortium name="The Broad Institute Genome Sequencing Center for Infectious Disease"/>
            <person name="Wu L."/>
            <person name="Ma J."/>
        </authorList>
    </citation>
    <scope>NUCLEOTIDE SEQUENCE [LARGE SCALE GENOMIC DNA]</scope>
    <source>
        <strain evidence="2">CCM 7855</strain>
    </source>
</reference>
<dbReference type="Gene3D" id="3.40.50.300">
    <property type="entry name" value="P-loop containing nucleotide triphosphate hydrolases"/>
    <property type="match status" value="1"/>
</dbReference>
<dbReference type="InterPro" id="IPR027417">
    <property type="entry name" value="P-loop_NTPase"/>
</dbReference>
<sequence>MTSDPVLHLIVGPNGAGKTTFHDEILRPVTDLPFVNADIIAAELWPGDAAAHAYEAATLASRERQRRIDERLSFVAETVFSHESKLMLIRSAHTAGFQVTLHVVLIPEELAVARVVDRVTNGGHWVPEGKVRERFGRLWTLVRTAIDESDQANVYENTRAAHPFRVVANFSHGRLTGYPDWPTWTPPELIDGRGA</sequence>